<accession>A0ABD0KD30</accession>
<keyword evidence="11" id="KW-1185">Reference proteome</keyword>
<feature type="transmembrane region" description="Helical" evidence="7">
    <location>
        <begin position="328"/>
        <end position="356"/>
    </location>
</feature>
<feature type="transmembrane region" description="Helical" evidence="7">
    <location>
        <begin position="192"/>
        <end position="220"/>
    </location>
</feature>
<dbReference type="Proteomes" id="UP001519460">
    <property type="component" value="Unassembled WGS sequence"/>
</dbReference>
<protein>
    <recommendedName>
        <fullName evidence="12">Cysteine protease</fullName>
    </recommendedName>
</protein>
<proteinExistence type="inferred from homology"/>
<feature type="transmembrane region" description="Helical" evidence="7">
    <location>
        <begin position="297"/>
        <end position="322"/>
    </location>
</feature>
<feature type="transmembrane region" description="Helical" evidence="7">
    <location>
        <begin position="164"/>
        <end position="186"/>
    </location>
</feature>
<dbReference type="InterPro" id="IPR025660">
    <property type="entry name" value="Pept_his_AS"/>
</dbReference>
<evidence type="ECO:0000259" key="8">
    <source>
        <dbReference type="SMART" id="SM00645"/>
    </source>
</evidence>
<feature type="transmembrane region" description="Helical" evidence="7">
    <location>
        <begin position="396"/>
        <end position="425"/>
    </location>
</feature>
<feature type="transmembrane region" description="Helical" evidence="7">
    <location>
        <begin position="44"/>
        <end position="68"/>
    </location>
</feature>
<evidence type="ECO:0000313" key="11">
    <source>
        <dbReference type="Proteomes" id="UP001519460"/>
    </source>
</evidence>
<dbReference type="SMART" id="SM00848">
    <property type="entry name" value="Inhibitor_I29"/>
    <property type="match status" value="1"/>
</dbReference>
<feature type="transmembrane region" description="Helical" evidence="7">
    <location>
        <begin position="98"/>
        <end position="123"/>
    </location>
</feature>
<evidence type="ECO:0000256" key="5">
    <source>
        <dbReference type="ARBA" id="ARBA00023145"/>
    </source>
</evidence>
<dbReference type="GO" id="GO:0006508">
    <property type="term" value="P:proteolysis"/>
    <property type="evidence" value="ECO:0007669"/>
    <property type="project" value="UniProtKB-KW"/>
</dbReference>
<dbReference type="Pfam" id="PF08246">
    <property type="entry name" value="Inhibitor_I29"/>
    <property type="match status" value="1"/>
</dbReference>
<dbReference type="Pfam" id="PF00112">
    <property type="entry name" value="Peptidase_C1"/>
    <property type="match status" value="1"/>
</dbReference>
<sequence>VVELFICKRPERFTDVQPYKYRSQTSAPSTLGVSADPRNNLKMAAVFVVALLSVVCVHQMAAVFVVALLSVVCVHQMAAVFVVALLNVVCVPQMAAMFVVALLSVVCVHQMAAVFVVALLSVVCVHQMAAVFVVALLSVVCVHQMTAVFVVALLSVVCVHQMTAVFVVALLNVMTAVFVVALLSVVCVHQMTAVFVVALLSVVCVHQMAAVFVVALLSVVCVHQMAAVFVVALLSVVCVHQMAAVFVVALLSVVCVHQMAAVFVVALLNVVCVRQMAAVFVVALLNVVCVHQMATVFVVALLSVVCVRQMAAVFVVALLSVVCVHQMAAVFVVALLSVVCVHQMAAVFVVALLNVVCVRQMAAVFVVALLNVVCVHQMAAVFVVALLNVVCVRQMAAVFVVALLNVVCVHQMAAVFVVALLIVAVSGRNLELDGQWETFKTTYGKLYSLGEDVQRRAVWENNLQYIQMHNIAADRGEHTFWLGENEYADLTITEFKLMMNGYLGNETRPAKNLHVPTILAPPDSVDWRTKGYVTPVKNQGHCGSCWSFSATGSLEGQHFKKAGKLVSLSEQNLVDCSKKEGNMGCQGGLMDNAFRYIEQNNGIDTEESYPYTARNGLCKFKEADVGATDTGFKDIEKGEDALQAAVAEVGPIAVAMDAGHQSFQLYKRGVYEEPRCSSSKLDHGVLAVGYGTYEGKEYWLVKNSWGTVWGEQGYFMLARNKNNMCGIATQASYPLV</sequence>
<evidence type="ECO:0000256" key="2">
    <source>
        <dbReference type="ARBA" id="ARBA00022670"/>
    </source>
</evidence>
<feature type="transmembrane region" description="Helical" evidence="7">
    <location>
        <begin position="260"/>
        <end position="285"/>
    </location>
</feature>
<comment type="similarity">
    <text evidence="1">Belongs to the peptidase C1 family.</text>
</comment>
<feature type="transmembrane region" description="Helical" evidence="7">
    <location>
        <begin position="129"/>
        <end position="157"/>
    </location>
</feature>
<feature type="transmembrane region" description="Helical" evidence="7">
    <location>
        <begin position="227"/>
        <end position="254"/>
    </location>
</feature>
<dbReference type="SUPFAM" id="SSF54001">
    <property type="entry name" value="Cysteine proteinases"/>
    <property type="match status" value="1"/>
</dbReference>
<feature type="transmembrane region" description="Helical" evidence="7">
    <location>
        <begin position="74"/>
        <end position="91"/>
    </location>
</feature>
<evidence type="ECO:0000259" key="9">
    <source>
        <dbReference type="SMART" id="SM00848"/>
    </source>
</evidence>
<keyword evidence="5" id="KW-0865">Zymogen</keyword>
<gene>
    <name evidence="10" type="ORF">BaRGS_00023702</name>
</gene>
<dbReference type="InterPro" id="IPR013201">
    <property type="entry name" value="Prot_inhib_I29"/>
</dbReference>
<keyword evidence="4" id="KW-0788">Thiol protease</keyword>
<reference evidence="10 11" key="1">
    <citation type="journal article" date="2023" name="Sci. Data">
        <title>Genome assembly of the Korean intertidal mud-creeper Batillaria attramentaria.</title>
        <authorList>
            <person name="Patra A.K."/>
            <person name="Ho P.T."/>
            <person name="Jun S."/>
            <person name="Lee S.J."/>
            <person name="Kim Y."/>
            <person name="Won Y.J."/>
        </authorList>
    </citation>
    <scope>NUCLEOTIDE SEQUENCE [LARGE SCALE GENOMIC DNA]</scope>
    <source>
        <strain evidence="10">Wonlab-2016</strain>
    </source>
</reference>
<keyword evidence="3" id="KW-0378">Hydrolase</keyword>
<evidence type="ECO:0000256" key="6">
    <source>
        <dbReference type="ARBA" id="ARBA00023157"/>
    </source>
</evidence>
<dbReference type="PRINTS" id="PR00705">
    <property type="entry name" value="PAPAIN"/>
</dbReference>
<dbReference type="InterPro" id="IPR025661">
    <property type="entry name" value="Pept_asp_AS"/>
</dbReference>
<dbReference type="GO" id="GO:0008234">
    <property type="term" value="F:cysteine-type peptidase activity"/>
    <property type="evidence" value="ECO:0007669"/>
    <property type="project" value="UniProtKB-KW"/>
</dbReference>
<dbReference type="SMART" id="SM00645">
    <property type="entry name" value="Pept_C1"/>
    <property type="match status" value="1"/>
</dbReference>
<keyword evidence="2" id="KW-0645">Protease</keyword>
<dbReference type="AlphaFoldDB" id="A0ABD0KD30"/>
<feature type="domain" description="Cathepsin propeptide inhibitor" evidence="9">
    <location>
        <begin position="436"/>
        <end position="495"/>
    </location>
</feature>
<evidence type="ECO:0000256" key="7">
    <source>
        <dbReference type="SAM" id="Phobius"/>
    </source>
</evidence>
<name>A0ABD0KD30_9CAEN</name>
<dbReference type="InterPro" id="IPR038765">
    <property type="entry name" value="Papain-like_cys_pep_sf"/>
</dbReference>
<feature type="non-terminal residue" evidence="10">
    <location>
        <position position="1"/>
    </location>
</feature>
<dbReference type="PROSITE" id="PS00640">
    <property type="entry name" value="THIOL_PROTEASE_ASN"/>
    <property type="match status" value="1"/>
</dbReference>
<evidence type="ECO:0008006" key="12">
    <source>
        <dbReference type="Google" id="ProtNLM"/>
    </source>
</evidence>
<dbReference type="PROSITE" id="PS00139">
    <property type="entry name" value="THIOL_PROTEASE_CYS"/>
    <property type="match status" value="1"/>
</dbReference>
<feature type="transmembrane region" description="Helical" evidence="7">
    <location>
        <begin position="363"/>
        <end position="390"/>
    </location>
</feature>
<dbReference type="InterPro" id="IPR039417">
    <property type="entry name" value="Peptidase_C1A_papain-like"/>
</dbReference>
<dbReference type="EMBL" id="JACVVK020000200">
    <property type="protein sequence ID" value="KAK7485063.1"/>
    <property type="molecule type" value="Genomic_DNA"/>
</dbReference>
<dbReference type="InterPro" id="IPR013128">
    <property type="entry name" value="Peptidase_C1A"/>
</dbReference>
<dbReference type="Gene3D" id="3.90.70.10">
    <property type="entry name" value="Cysteine proteinases"/>
    <property type="match status" value="1"/>
</dbReference>
<dbReference type="CDD" id="cd02248">
    <property type="entry name" value="Peptidase_C1A"/>
    <property type="match status" value="1"/>
</dbReference>
<dbReference type="FunFam" id="3.90.70.10:FF:000006">
    <property type="entry name" value="Cathepsin S"/>
    <property type="match status" value="1"/>
</dbReference>
<feature type="domain" description="Peptidase C1A papain C-terminal" evidence="8">
    <location>
        <begin position="521"/>
        <end position="735"/>
    </location>
</feature>
<keyword evidence="6" id="KW-1015">Disulfide bond</keyword>
<keyword evidence="7" id="KW-0812">Transmembrane</keyword>
<dbReference type="InterPro" id="IPR000169">
    <property type="entry name" value="Pept_cys_AS"/>
</dbReference>
<evidence type="ECO:0000313" key="10">
    <source>
        <dbReference type="EMBL" id="KAK7485063.1"/>
    </source>
</evidence>
<evidence type="ECO:0000256" key="4">
    <source>
        <dbReference type="ARBA" id="ARBA00022807"/>
    </source>
</evidence>
<dbReference type="InterPro" id="IPR000668">
    <property type="entry name" value="Peptidase_C1A_C"/>
</dbReference>
<evidence type="ECO:0000256" key="1">
    <source>
        <dbReference type="ARBA" id="ARBA00008455"/>
    </source>
</evidence>
<dbReference type="PROSITE" id="PS00639">
    <property type="entry name" value="THIOL_PROTEASE_HIS"/>
    <property type="match status" value="1"/>
</dbReference>
<comment type="caution">
    <text evidence="10">The sequence shown here is derived from an EMBL/GenBank/DDBJ whole genome shotgun (WGS) entry which is preliminary data.</text>
</comment>
<organism evidence="10 11">
    <name type="scientific">Batillaria attramentaria</name>
    <dbReference type="NCBI Taxonomy" id="370345"/>
    <lineage>
        <taxon>Eukaryota</taxon>
        <taxon>Metazoa</taxon>
        <taxon>Spiralia</taxon>
        <taxon>Lophotrochozoa</taxon>
        <taxon>Mollusca</taxon>
        <taxon>Gastropoda</taxon>
        <taxon>Caenogastropoda</taxon>
        <taxon>Sorbeoconcha</taxon>
        <taxon>Cerithioidea</taxon>
        <taxon>Batillariidae</taxon>
        <taxon>Batillaria</taxon>
    </lineage>
</organism>
<keyword evidence="7" id="KW-1133">Transmembrane helix</keyword>
<dbReference type="PANTHER" id="PTHR12411">
    <property type="entry name" value="CYSTEINE PROTEASE FAMILY C1-RELATED"/>
    <property type="match status" value="1"/>
</dbReference>
<evidence type="ECO:0000256" key="3">
    <source>
        <dbReference type="ARBA" id="ARBA00022801"/>
    </source>
</evidence>
<keyword evidence="7" id="KW-0472">Membrane</keyword>